<dbReference type="Proteomes" id="UP001159363">
    <property type="component" value="Chromosome 1"/>
</dbReference>
<feature type="domain" description="Mutator-like transposase" evidence="1">
    <location>
        <begin position="2"/>
        <end position="224"/>
    </location>
</feature>
<reference evidence="2 3" key="1">
    <citation type="submission" date="2023-02" db="EMBL/GenBank/DDBJ databases">
        <title>LHISI_Scaffold_Assembly.</title>
        <authorList>
            <person name="Stuart O.P."/>
            <person name="Cleave R."/>
            <person name="Magrath M.J.L."/>
            <person name="Mikheyev A.S."/>
        </authorList>
    </citation>
    <scope>NUCLEOTIDE SEQUENCE [LARGE SCALE GENOMIC DNA]</scope>
    <source>
        <strain evidence="2">Daus_M_001</strain>
        <tissue evidence="2">Leg muscle</tissue>
    </source>
</reference>
<evidence type="ECO:0000313" key="2">
    <source>
        <dbReference type="EMBL" id="KAJ8895683.1"/>
    </source>
</evidence>
<name>A0ABQ9IG64_9NEOP</name>
<sequence>MKKVLEAIDDAALHSMLDAAEEEKVIAIRDGNIDSDGVPMCTVVADGAWCKRRYKANYDSIGRVGFKTGKVLYYIGVRNRCCSICASCQNAKYTPPSHTCFLDWKKSVTSMEADIITNFILMLVGDGDSSVHRKLLETMPYGPNLMVEKVECKNHLTDLTKNTKFPVTSRNLLNQQIPRFRTAIDKAIKYTAAGNEPQNTRICMLKADVENSPLHIFGDHGHCDVYFYNGKKEGEINHVPELKSCGLLQEIMKIICGSVSRHYRKQTCCRKAHSYALRGQNKTRCSAAVSFNNVGEYMRVIHKTMMRGNSPGEST</sequence>
<dbReference type="InterPro" id="IPR049012">
    <property type="entry name" value="Mutator_transp_dom"/>
</dbReference>
<organism evidence="2 3">
    <name type="scientific">Dryococelus australis</name>
    <dbReference type="NCBI Taxonomy" id="614101"/>
    <lineage>
        <taxon>Eukaryota</taxon>
        <taxon>Metazoa</taxon>
        <taxon>Ecdysozoa</taxon>
        <taxon>Arthropoda</taxon>
        <taxon>Hexapoda</taxon>
        <taxon>Insecta</taxon>
        <taxon>Pterygota</taxon>
        <taxon>Neoptera</taxon>
        <taxon>Polyneoptera</taxon>
        <taxon>Phasmatodea</taxon>
        <taxon>Verophasmatodea</taxon>
        <taxon>Anareolatae</taxon>
        <taxon>Phasmatidae</taxon>
        <taxon>Eurycanthinae</taxon>
        <taxon>Dryococelus</taxon>
    </lineage>
</organism>
<keyword evidence="3" id="KW-1185">Reference proteome</keyword>
<protein>
    <recommendedName>
        <fullName evidence="1">Mutator-like transposase domain-containing protein</fullName>
    </recommendedName>
</protein>
<comment type="caution">
    <text evidence="2">The sequence shown here is derived from an EMBL/GenBank/DDBJ whole genome shotgun (WGS) entry which is preliminary data.</text>
</comment>
<gene>
    <name evidence="2" type="ORF">PR048_001019</name>
</gene>
<evidence type="ECO:0000259" key="1">
    <source>
        <dbReference type="Pfam" id="PF20700"/>
    </source>
</evidence>
<proteinExistence type="predicted"/>
<evidence type="ECO:0000313" key="3">
    <source>
        <dbReference type="Proteomes" id="UP001159363"/>
    </source>
</evidence>
<accession>A0ABQ9IG64</accession>
<feature type="non-terminal residue" evidence="2">
    <location>
        <position position="315"/>
    </location>
</feature>
<dbReference type="EMBL" id="JARBHB010000001">
    <property type="protein sequence ID" value="KAJ8895683.1"/>
    <property type="molecule type" value="Genomic_DNA"/>
</dbReference>
<dbReference type="Pfam" id="PF20700">
    <property type="entry name" value="Mutator"/>
    <property type="match status" value="1"/>
</dbReference>